<accession>I3SDT0</accession>
<comment type="function">
    <text evidence="10">Slow, weak voltage-dependent S-type anion efflux channel involved in maintenance of anion homeostasis.</text>
</comment>
<organism evidence="12">
    <name type="scientific">Lotus japonicus</name>
    <name type="common">Lotus corniculatus var. japonicus</name>
    <dbReference type="NCBI Taxonomy" id="34305"/>
    <lineage>
        <taxon>Eukaryota</taxon>
        <taxon>Viridiplantae</taxon>
        <taxon>Streptophyta</taxon>
        <taxon>Embryophyta</taxon>
        <taxon>Tracheophyta</taxon>
        <taxon>Spermatophyta</taxon>
        <taxon>Magnoliopsida</taxon>
        <taxon>eudicotyledons</taxon>
        <taxon>Gunneridae</taxon>
        <taxon>Pentapetalae</taxon>
        <taxon>rosids</taxon>
        <taxon>fabids</taxon>
        <taxon>Fabales</taxon>
        <taxon>Fabaceae</taxon>
        <taxon>Papilionoideae</taxon>
        <taxon>50 kb inversion clade</taxon>
        <taxon>NPAAA clade</taxon>
        <taxon>Hologalegina</taxon>
        <taxon>robinioid clade</taxon>
        <taxon>Loteae</taxon>
        <taxon>Lotus</taxon>
    </lineage>
</organism>
<keyword evidence="8" id="KW-0406">Ion transport</keyword>
<keyword evidence="5" id="KW-1003">Cell membrane</keyword>
<evidence type="ECO:0000256" key="10">
    <source>
        <dbReference type="ARBA" id="ARBA00054248"/>
    </source>
</evidence>
<dbReference type="InterPro" id="IPR030183">
    <property type="entry name" value="SLAC/SLAH"/>
</dbReference>
<dbReference type="GO" id="GO:0006873">
    <property type="term" value="P:intracellular monoatomic ion homeostasis"/>
    <property type="evidence" value="ECO:0007669"/>
    <property type="project" value="InterPro"/>
</dbReference>
<dbReference type="Gene3D" id="1.50.10.150">
    <property type="entry name" value="Voltage-dependent anion channel"/>
    <property type="match status" value="1"/>
</dbReference>
<dbReference type="FunFam" id="1.50.10.150:FF:000003">
    <property type="entry name" value="S-type anion channel SLAH1"/>
    <property type="match status" value="1"/>
</dbReference>
<dbReference type="GO" id="GO:0005886">
    <property type="term" value="C:plasma membrane"/>
    <property type="evidence" value="ECO:0007669"/>
    <property type="project" value="UniProtKB-SubCell"/>
</dbReference>
<evidence type="ECO:0000256" key="2">
    <source>
        <dbReference type="ARBA" id="ARBA00007808"/>
    </source>
</evidence>
<protein>
    <submittedName>
        <fullName evidence="12">Uncharacterized protein</fullName>
    </submittedName>
</protein>
<keyword evidence="4" id="KW-0813">Transport</keyword>
<feature type="transmembrane region" description="Helical" evidence="11">
    <location>
        <begin position="333"/>
        <end position="356"/>
    </location>
</feature>
<feature type="transmembrane region" description="Helical" evidence="11">
    <location>
        <begin position="152"/>
        <end position="172"/>
    </location>
</feature>
<keyword evidence="9 11" id="KW-0472">Membrane</keyword>
<evidence type="ECO:0000256" key="8">
    <source>
        <dbReference type="ARBA" id="ARBA00023065"/>
    </source>
</evidence>
<evidence type="ECO:0000256" key="1">
    <source>
        <dbReference type="ARBA" id="ARBA00004651"/>
    </source>
</evidence>
<evidence type="ECO:0000256" key="5">
    <source>
        <dbReference type="ARBA" id="ARBA00022475"/>
    </source>
</evidence>
<dbReference type="AlphaFoldDB" id="I3SDT0"/>
<feature type="transmembrane region" description="Helical" evidence="11">
    <location>
        <begin position="216"/>
        <end position="235"/>
    </location>
</feature>
<dbReference type="InterPro" id="IPR038665">
    <property type="entry name" value="Voltage-dep_anion_channel_sf"/>
</dbReference>
<dbReference type="PANTHER" id="PTHR31269:SF60">
    <property type="entry name" value="S-TYPE ANION CHANNEL SLAH1"/>
    <property type="match status" value="1"/>
</dbReference>
<evidence type="ECO:0000256" key="6">
    <source>
        <dbReference type="ARBA" id="ARBA00022692"/>
    </source>
</evidence>
<evidence type="ECO:0000256" key="7">
    <source>
        <dbReference type="ARBA" id="ARBA00022989"/>
    </source>
</evidence>
<feature type="transmembrane region" description="Helical" evidence="11">
    <location>
        <begin position="84"/>
        <end position="106"/>
    </location>
</feature>
<dbReference type="PANTHER" id="PTHR31269">
    <property type="entry name" value="S-TYPE ANION CHANNEL SLAH3"/>
    <property type="match status" value="1"/>
</dbReference>
<comment type="subunit">
    <text evidence="3">Homotrimer.</text>
</comment>
<comment type="subcellular location">
    <subcellularLocation>
        <location evidence="1">Cell membrane</location>
        <topology evidence="1">Multi-pass membrane protein</topology>
    </subcellularLocation>
</comment>
<dbReference type="Pfam" id="PF03595">
    <property type="entry name" value="SLAC1"/>
    <property type="match status" value="1"/>
</dbReference>
<keyword evidence="6 11" id="KW-0812">Transmembrane</keyword>
<evidence type="ECO:0000256" key="11">
    <source>
        <dbReference type="SAM" id="Phobius"/>
    </source>
</evidence>
<proteinExistence type="evidence at transcript level"/>
<evidence type="ECO:0000256" key="3">
    <source>
        <dbReference type="ARBA" id="ARBA00011233"/>
    </source>
</evidence>
<feature type="transmembrane region" description="Helical" evidence="11">
    <location>
        <begin position="184"/>
        <end position="204"/>
    </location>
</feature>
<sequence length="384" mass="43678">MIKMGEAESKPSIEVVVCANSMNNTSANNHQSHPSHSPILTKIHAGYFFISLSFGAQALLWKSLSERNKDSQTLWQSFNLMPHVAFLLLWSLSVLIATTPSFLYMLKCIFHFDMVKEEFSHYIGVNYMYAPWTSWLLMLQSAPMIVPRTFHYQFLCLAFSFAILLLDVKLYGQWFTTEKRFLSVVANPVSHVSVIGNLVAAQVITEIGWKECGISMFSLGMVHYLILFVTLYQRLTSSNQFPTVLRPAYFLFFAAPSIASLAWKSITGGFLIPSRMLFFLSLFLFMSQACRPNFFKKSMRKLTVTWWVCSFPLTFLGLACAEYSQEVEGSTASALMLVICVVSVLVFISLMLISVLKIERLLLKKLLLVTLNEVSLTQKLELYR</sequence>
<dbReference type="GO" id="GO:0008308">
    <property type="term" value="F:voltage-gated monoatomic anion channel activity"/>
    <property type="evidence" value="ECO:0007669"/>
    <property type="project" value="InterPro"/>
</dbReference>
<feature type="transmembrane region" description="Helical" evidence="11">
    <location>
        <begin position="45"/>
        <end position="64"/>
    </location>
</feature>
<reference evidence="12" key="1">
    <citation type="submission" date="2012-05" db="EMBL/GenBank/DDBJ databases">
        <authorList>
            <person name="Krishnakumar V."/>
            <person name="Cheung F."/>
            <person name="Xiao Y."/>
            <person name="Chan A."/>
            <person name="Moskal W.A."/>
            <person name="Town C.D."/>
        </authorList>
    </citation>
    <scope>NUCLEOTIDE SEQUENCE</scope>
</reference>
<evidence type="ECO:0000256" key="4">
    <source>
        <dbReference type="ARBA" id="ARBA00022448"/>
    </source>
</evidence>
<feature type="transmembrane region" description="Helical" evidence="11">
    <location>
        <begin position="247"/>
        <end position="266"/>
    </location>
</feature>
<comment type="similarity">
    <text evidence="2">Belongs to the SLAC1 S-type anion channel family.</text>
</comment>
<feature type="transmembrane region" description="Helical" evidence="11">
    <location>
        <begin position="127"/>
        <end position="146"/>
    </location>
</feature>
<keyword evidence="7 11" id="KW-1133">Transmembrane helix</keyword>
<feature type="transmembrane region" description="Helical" evidence="11">
    <location>
        <begin position="272"/>
        <end position="290"/>
    </location>
</feature>
<dbReference type="EMBL" id="BT138627">
    <property type="protein sequence ID" value="AFK38422.1"/>
    <property type="molecule type" value="mRNA"/>
</dbReference>
<feature type="transmembrane region" description="Helical" evidence="11">
    <location>
        <begin position="302"/>
        <end position="321"/>
    </location>
</feature>
<name>I3SDT0_LOTJA</name>
<dbReference type="InterPro" id="IPR004695">
    <property type="entry name" value="SLAC1/Mae1/Ssu1/TehA"/>
</dbReference>
<evidence type="ECO:0000313" key="12">
    <source>
        <dbReference type="EMBL" id="AFK38422.1"/>
    </source>
</evidence>
<evidence type="ECO:0000256" key="9">
    <source>
        <dbReference type="ARBA" id="ARBA00023136"/>
    </source>
</evidence>